<organism evidence="5 6">
    <name type="scientific">Haloarcula saliterrae</name>
    <dbReference type="NCBI Taxonomy" id="2950534"/>
    <lineage>
        <taxon>Archaea</taxon>
        <taxon>Methanobacteriati</taxon>
        <taxon>Methanobacteriota</taxon>
        <taxon>Stenosarchaea group</taxon>
        <taxon>Halobacteria</taxon>
        <taxon>Halobacteriales</taxon>
        <taxon>Haloarculaceae</taxon>
        <taxon>Haloarcula</taxon>
    </lineage>
</organism>
<comment type="cofactor">
    <cofactor evidence="1">
        <name>Mg(2+)</name>
        <dbReference type="ChEBI" id="CHEBI:18420"/>
    </cofactor>
</comment>
<gene>
    <name evidence="5" type="ORF">NDI56_08045</name>
</gene>
<evidence type="ECO:0000256" key="3">
    <source>
        <dbReference type="ARBA" id="ARBA00022801"/>
    </source>
</evidence>
<dbReference type="GO" id="GO:0016787">
    <property type="term" value="F:hydrolase activity"/>
    <property type="evidence" value="ECO:0007669"/>
    <property type="project" value="UniProtKB-KW"/>
</dbReference>
<dbReference type="InterPro" id="IPR051400">
    <property type="entry name" value="HAD-like_hydrolase"/>
</dbReference>
<reference evidence="5 6" key="1">
    <citation type="submission" date="2022-06" db="EMBL/GenBank/DDBJ databases">
        <title>Haloarcula sp. a new haloarchaeum isolate from saline soil.</title>
        <authorList>
            <person name="Strakova D."/>
            <person name="Galisteo C."/>
            <person name="Sanchez-Porro C."/>
            <person name="Ventosa A."/>
        </authorList>
    </citation>
    <scope>NUCLEOTIDE SEQUENCE [LARGE SCALE GENOMIC DNA]</scope>
    <source>
        <strain evidence="5 6">S1CR25-12</strain>
    </source>
</reference>
<dbReference type="InterPro" id="IPR023214">
    <property type="entry name" value="HAD_sf"/>
</dbReference>
<dbReference type="EMBL" id="JAMQON010000002">
    <property type="protein sequence ID" value="MDS0259340.1"/>
    <property type="molecule type" value="Genomic_DNA"/>
</dbReference>
<evidence type="ECO:0000256" key="4">
    <source>
        <dbReference type="ARBA" id="ARBA00022842"/>
    </source>
</evidence>
<comment type="caution">
    <text evidence="5">The sequence shown here is derived from an EMBL/GenBank/DDBJ whole genome shotgun (WGS) entry which is preliminary data.</text>
</comment>
<dbReference type="Proteomes" id="UP001259659">
    <property type="component" value="Unassembled WGS sequence"/>
</dbReference>
<dbReference type="PANTHER" id="PTHR46470">
    <property type="entry name" value="N-ACYLNEURAMINATE-9-PHOSPHATASE"/>
    <property type="match status" value="1"/>
</dbReference>
<comment type="similarity">
    <text evidence="2">Belongs to the HAD-like hydrolase superfamily.</text>
</comment>
<sequence>MTFDAVLFDLDGTLVGPTQDIATVYERAFERVGVERFAEPPELWAVLDGPPDPADQVGYLGAGFARLAAQHGRRDVDPLALAEAFVEGIDNTQVTLHSGAERALSAARAAGATAVLTNGPEARQADKVGAVDLDSRVDTVVYAGDMARRKPHAAPFEATLSALDVAPDRALYVGDSLGYDVAGAHNAGLTAAYLDDGDGPAPYRPEHVLESLADLPPLLE</sequence>
<dbReference type="NCBIfam" id="TIGR01549">
    <property type="entry name" value="HAD-SF-IA-v1"/>
    <property type="match status" value="1"/>
</dbReference>
<evidence type="ECO:0000256" key="1">
    <source>
        <dbReference type="ARBA" id="ARBA00001946"/>
    </source>
</evidence>
<dbReference type="Gene3D" id="1.20.120.710">
    <property type="entry name" value="Haloacid dehalogenase hydrolase-like domain"/>
    <property type="match status" value="1"/>
</dbReference>
<keyword evidence="6" id="KW-1185">Reference proteome</keyword>
<evidence type="ECO:0000313" key="5">
    <source>
        <dbReference type="EMBL" id="MDS0259340.1"/>
    </source>
</evidence>
<dbReference type="InterPro" id="IPR006439">
    <property type="entry name" value="HAD-SF_hydro_IA"/>
</dbReference>
<keyword evidence="4" id="KW-0460">Magnesium</keyword>
<dbReference type="InterPro" id="IPR036412">
    <property type="entry name" value="HAD-like_sf"/>
</dbReference>
<dbReference type="Pfam" id="PF00702">
    <property type="entry name" value="Hydrolase"/>
    <property type="match status" value="1"/>
</dbReference>
<name>A0ABU2FCA3_9EURY</name>
<dbReference type="PRINTS" id="PR00413">
    <property type="entry name" value="HADHALOGNASE"/>
</dbReference>
<protein>
    <submittedName>
        <fullName evidence="5">HAD family hydrolase</fullName>
    </submittedName>
</protein>
<evidence type="ECO:0000256" key="2">
    <source>
        <dbReference type="ARBA" id="ARBA00007958"/>
    </source>
</evidence>
<proteinExistence type="inferred from homology"/>
<accession>A0ABU2FCA3</accession>
<evidence type="ECO:0000313" key="6">
    <source>
        <dbReference type="Proteomes" id="UP001259659"/>
    </source>
</evidence>
<dbReference type="SFLD" id="SFLDG01129">
    <property type="entry name" value="C1.5:_HAD__Beta-PGM__Phosphata"/>
    <property type="match status" value="1"/>
</dbReference>
<dbReference type="SUPFAM" id="SSF56784">
    <property type="entry name" value="HAD-like"/>
    <property type="match status" value="1"/>
</dbReference>
<dbReference type="SFLD" id="SFLDS00003">
    <property type="entry name" value="Haloacid_Dehalogenase"/>
    <property type="match status" value="1"/>
</dbReference>
<keyword evidence="3 5" id="KW-0378">Hydrolase</keyword>
<dbReference type="Gene3D" id="3.40.50.1000">
    <property type="entry name" value="HAD superfamily/HAD-like"/>
    <property type="match status" value="1"/>
</dbReference>